<sequence>MFSEKEIQKIRNQFPILKEKIYSNPLIYMDNAATTQKPLKVIQATQNYYSTMNSNIHRGLHYLSHKATLYVENVREKIKNFIHAKYSSEIIFTKGTTESINLVASSIDSFIKKGDEIIISCIEHHSNIVPWQVLCKKRGAILKIISIHENGFLKLKDFELFISEKTKIVSICHISNVLGIINPIKNIIKKAHEYGALVLIDGAQAPSNLNLDVQELNVDFYVFSAHKMYGPTGIGMLYGKKKILEKLYPYQFGGEMIKNVSFDKTTYSDLPFKFEAGTPNIEGIIVWGSAIDFVKEIGISNIQSYKKKLLIYAVKCLSSIDGIQLYGDNIDFSKKSGIISFNLYKLHCFDVGSILDRLGIAVRTGHLCAQPLMNFFKVSGMIRISFSIYNTFKEIDYLSESILKTKKILLKQ</sequence>
<dbReference type="Pfam" id="PF00266">
    <property type="entry name" value="Aminotran_5"/>
    <property type="match status" value="1"/>
</dbReference>
<evidence type="ECO:0000256" key="5">
    <source>
        <dbReference type="ARBA" id="ARBA00022898"/>
    </source>
</evidence>
<gene>
    <name evidence="10" type="primary">sufS</name>
    <name evidence="10" type="ORF">STAT_611</name>
</gene>
<evidence type="ECO:0000256" key="2">
    <source>
        <dbReference type="ARBA" id="ARBA00002824"/>
    </source>
</evidence>
<evidence type="ECO:0000256" key="3">
    <source>
        <dbReference type="ARBA" id="ARBA00010447"/>
    </source>
</evidence>
<dbReference type="NCBIfam" id="TIGR01979">
    <property type="entry name" value="sufS"/>
    <property type="match status" value="1"/>
</dbReference>
<dbReference type="InterPro" id="IPR020578">
    <property type="entry name" value="Aminotrans_V_PyrdxlP_BS"/>
</dbReference>
<keyword evidence="4 8" id="KW-0808">Transferase</keyword>
<dbReference type="PROSITE" id="PS00595">
    <property type="entry name" value="AA_TRANSFER_CLASS_5"/>
    <property type="match status" value="1"/>
</dbReference>
<proteinExistence type="inferred from homology"/>
<evidence type="ECO:0000256" key="6">
    <source>
        <dbReference type="ARBA" id="ARBA00050776"/>
    </source>
</evidence>
<dbReference type="InterPro" id="IPR016454">
    <property type="entry name" value="Cysteine_dSase"/>
</dbReference>
<dbReference type="PANTHER" id="PTHR43586">
    <property type="entry name" value="CYSTEINE DESULFURASE"/>
    <property type="match status" value="1"/>
</dbReference>
<evidence type="ECO:0000259" key="9">
    <source>
        <dbReference type="Pfam" id="PF00266"/>
    </source>
</evidence>
<dbReference type="PANTHER" id="PTHR43586:SF8">
    <property type="entry name" value="CYSTEINE DESULFURASE 1, CHLOROPLASTIC"/>
    <property type="match status" value="1"/>
</dbReference>
<dbReference type="EMBL" id="AP014608">
    <property type="protein sequence ID" value="BBA17511.1"/>
    <property type="molecule type" value="Genomic_DNA"/>
</dbReference>
<dbReference type="Gene3D" id="3.90.1150.10">
    <property type="entry name" value="Aspartate Aminotransferase, domain 1"/>
    <property type="match status" value="1"/>
</dbReference>
<dbReference type="GO" id="GO:0031071">
    <property type="term" value="F:cysteine desulfurase activity"/>
    <property type="evidence" value="ECO:0007669"/>
    <property type="project" value="UniProtKB-UniRule"/>
</dbReference>
<feature type="domain" description="Aminotransferase class V" evidence="9">
    <location>
        <begin position="27"/>
        <end position="398"/>
    </location>
</feature>
<comment type="similarity">
    <text evidence="3 8">Belongs to the class-V pyridoxal-phosphate-dependent aminotransferase family. Csd subfamily.</text>
</comment>
<evidence type="ECO:0000256" key="4">
    <source>
        <dbReference type="ARBA" id="ARBA00022679"/>
    </source>
</evidence>
<keyword evidence="11" id="KW-1185">Reference proteome</keyword>
<dbReference type="InterPro" id="IPR015422">
    <property type="entry name" value="PyrdxlP-dep_Trfase_small"/>
</dbReference>
<comment type="cofactor">
    <cofactor evidence="1 7">
        <name>pyridoxal 5'-phosphate</name>
        <dbReference type="ChEBI" id="CHEBI:597326"/>
    </cofactor>
</comment>
<dbReference type="GO" id="GO:0006534">
    <property type="term" value="P:cysteine metabolic process"/>
    <property type="evidence" value="ECO:0007669"/>
    <property type="project" value="UniProtKB-UniRule"/>
</dbReference>
<dbReference type="InterPro" id="IPR015424">
    <property type="entry name" value="PyrdxlP-dep_Trfase"/>
</dbReference>
<evidence type="ECO:0000256" key="1">
    <source>
        <dbReference type="ARBA" id="ARBA00001933"/>
    </source>
</evidence>
<evidence type="ECO:0000313" key="10">
    <source>
        <dbReference type="EMBL" id="BBA17511.1"/>
    </source>
</evidence>
<evidence type="ECO:0000256" key="7">
    <source>
        <dbReference type="RuleBase" id="RU004504"/>
    </source>
</evidence>
<reference evidence="10 11" key="1">
    <citation type="submission" date="2014-06" db="EMBL/GenBank/DDBJ databases">
        <title>Genome sequence of the intracellular symbiont Blattabacterium cuenoti, strain STAT from the wood feeding cockroach Salganea taiwanensis taiwanensis.</title>
        <authorList>
            <person name="Kinjo Y."/>
            <person name="Ohkuma M."/>
            <person name="Tokuda G."/>
        </authorList>
    </citation>
    <scope>NUCLEOTIDE SEQUENCE [LARGE SCALE GENOMIC DNA]</scope>
    <source>
        <strain evidence="10 11">STAT</strain>
    </source>
</reference>
<evidence type="ECO:0000256" key="8">
    <source>
        <dbReference type="RuleBase" id="RU004506"/>
    </source>
</evidence>
<comment type="catalytic activity">
    <reaction evidence="6 8">
        <text>(sulfur carrier)-H + L-cysteine = (sulfur carrier)-SH + L-alanine</text>
        <dbReference type="Rhea" id="RHEA:43892"/>
        <dbReference type="Rhea" id="RHEA-COMP:14737"/>
        <dbReference type="Rhea" id="RHEA-COMP:14739"/>
        <dbReference type="ChEBI" id="CHEBI:29917"/>
        <dbReference type="ChEBI" id="CHEBI:35235"/>
        <dbReference type="ChEBI" id="CHEBI:57972"/>
        <dbReference type="ChEBI" id="CHEBI:64428"/>
        <dbReference type="EC" id="2.8.1.7"/>
    </reaction>
</comment>
<dbReference type="Proteomes" id="UP000263619">
    <property type="component" value="Chromosome"/>
</dbReference>
<dbReference type="GO" id="GO:0030170">
    <property type="term" value="F:pyridoxal phosphate binding"/>
    <property type="evidence" value="ECO:0007669"/>
    <property type="project" value="UniProtKB-UniRule"/>
</dbReference>
<dbReference type="SUPFAM" id="SSF53383">
    <property type="entry name" value="PLP-dependent transferases"/>
    <property type="match status" value="1"/>
</dbReference>
<dbReference type="InterPro" id="IPR010970">
    <property type="entry name" value="Cys_dSase_SufS"/>
</dbReference>
<dbReference type="InterPro" id="IPR000192">
    <property type="entry name" value="Aminotrans_V_dom"/>
</dbReference>
<name>A0A224AK31_9FLAO</name>
<protein>
    <recommendedName>
        <fullName evidence="8">Cysteine desulfurase</fullName>
        <ecNumber evidence="8">2.8.1.7</ecNumber>
    </recommendedName>
</protein>
<dbReference type="InterPro" id="IPR015421">
    <property type="entry name" value="PyrdxlP-dep_Trfase_major"/>
</dbReference>
<accession>A0A224AK31</accession>
<dbReference type="AlphaFoldDB" id="A0A224AK31"/>
<dbReference type="EC" id="2.8.1.7" evidence="8"/>
<evidence type="ECO:0000313" key="11">
    <source>
        <dbReference type="Proteomes" id="UP000263619"/>
    </source>
</evidence>
<organism evidence="10 11">
    <name type="scientific">Blattabacterium cuenoti STAT</name>
    <dbReference type="NCBI Taxonomy" id="1457030"/>
    <lineage>
        <taxon>Bacteria</taxon>
        <taxon>Pseudomonadati</taxon>
        <taxon>Bacteroidota</taxon>
        <taxon>Flavobacteriia</taxon>
        <taxon>Flavobacteriales</taxon>
        <taxon>Blattabacteriaceae</taxon>
        <taxon>Blattabacterium</taxon>
    </lineage>
</organism>
<dbReference type="Gene3D" id="3.40.640.10">
    <property type="entry name" value="Type I PLP-dependent aspartate aminotransferase-like (Major domain)"/>
    <property type="match status" value="1"/>
</dbReference>
<dbReference type="PIRSF" id="PIRSF005572">
    <property type="entry name" value="NifS"/>
    <property type="match status" value="1"/>
</dbReference>
<dbReference type="OrthoDB" id="9804366at2"/>
<dbReference type="CDD" id="cd06453">
    <property type="entry name" value="SufS_like"/>
    <property type="match status" value="1"/>
</dbReference>
<dbReference type="RefSeq" id="WP_119305794.1">
    <property type="nucleotide sequence ID" value="NZ_AP014608.1"/>
</dbReference>
<keyword evidence="5 8" id="KW-0663">Pyridoxal phosphate</keyword>
<comment type="function">
    <text evidence="2 8">Catalyzes the removal of elemental sulfur and selenium atoms from L-cysteine, L-cystine, L-selenocysteine, and L-selenocystine to produce L-alanine.</text>
</comment>